<dbReference type="EMBL" id="PYGK01000002">
    <property type="protein sequence ID" value="PSL34583.1"/>
    <property type="molecule type" value="Genomic_DNA"/>
</dbReference>
<evidence type="ECO:0000313" key="2">
    <source>
        <dbReference type="Proteomes" id="UP000240978"/>
    </source>
</evidence>
<proteinExistence type="predicted"/>
<gene>
    <name evidence="1" type="ORF">CLV42_102156</name>
</gene>
<organism evidence="1 2">
    <name type="scientific">Chitinophaga ginsengisoli</name>
    <dbReference type="NCBI Taxonomy" id="363837"/>
    <lineage>
        <taxon>Bacteria</taxon>
        <taxon>Pseudomonadati</taxon>
        <taxon>Bacteroidota</taxon>
        <taxon>Chitinophagia</taxon>
        <taxon>Chitinophagales</taxon>
        <taxon>Chitinophagaceae</taxon>
        <taxon>Chitinophaga</taxon>
    </lineage>
</organism>
<comment type="caution">
    <text evidence="1">The sequence shown here is derived from an EMBL/GenBank/DDBJ whole genome shotgun (WGS) entry which is preliminary data.</text>
</comment>
<keyword evidence="2" id="KW-1185">Reference proteome</keyword>
<dbReference type="Proteomes" id="UP000240978">
    <property type="component" value="Unassembled WGS sequence"/>
</dbReference>
<accession>A0A2P8GKU0</accession>
<protein>
    <submittedName>
        <fullName evidence="1">Uncharacterized protein</fullName>
    </submittedName>
</protein>
<dbReference type="AlphaFoldDB" id="A0A2P8GKU0"/>
<name>A0A2P8GKU0_9BACT</name>
<sequence length="301" mass="34524">MHTTQFNIEYILYICYMKKIFSLLSLCVVALMALTSSSCEKNDTPDPVDTIVLSEKGKILTDTIWRYYEYYKNFQTSGSTLVWKSNRSVNTLDLRLNKVKFNKDGSYWEITEKGDSLKGSWHFTNNETQIVVNSTTTFTSDIRVLTANQFEWEVVGGTTYGVMMKRFPESDKTKTVAQLLTGKKWKYETYFYNFPLASADLVWRIGKPNNTFTALDQLTVEYKADGTTVETYKDGSIVHGTWRLNSDATHLIVTPNGGLDFECVIKVLNATRFEWNRIDQSYYYYGEQIVVDSTGGSAARR</sequence>
<evidence type="ECO:0000313" key="1">
    <source>
        <dbReference type="EMBL" id="PSL34583.1"/>
    </source>
</evidence>
<reference evidence="1 2" key="1">
    <citation type="submission" date="2018-03" db="EMBL/GenBank/DDBJ databases">
        <title>Genomic Encyclopedia of Archaeal and Bacterial Type Strains, Phase II (KMG-II): from individual species to whole genera.</title>
        <authorList>
            <person name="Goeker M."/>
        </authorList>
    </citation>
    <scope>NUCLEOTIDE SEQUENCE [LARGE SCALE GENOMIC DNA]</scope>
    <source>
        <strain evidence="1 2">DSM 18107</strain>
    </source>
</reference>